<dbReference type="Gene3D" id="2.40.100.10">
    <property type="entry name" value="Cyclophilin-like"/>
    <property type="match status" value="1"/>
</dbReference>
<gene>
    <name evidence="5" type="ORF">CUR178_05375</name>
</gene>
<evidence type="ECO:0000313" key="6">
    <source>
        <dbReference type="Proteomes" id="UP000674179"/>
    </source>
</evidence>
<keyword evidence="3" id="KW-0413">Isomerase</keyword>
<dbReference type="PROSITE" id="PS50072">
    <property type="entry name" value="CSA_PPIASE_2"/>
    <property type="match status" value="1"/>
</dbReference>
<dbReference type="KEGG" id="lenr:94172577"/>
<evidence type="ECO:0000259" key="4">
    <source>
        <dbReference type="PROSITE" id="PS50072"/>
    </source>
</evidence>
<dbReference type="PANTHER" id="PTHR45625:SF4">
    <property type="entry name" value="PEPTIDYLPROLYL ISOMERASE DOMAIN AND WD REPEAT-CONTAINING PROTEIN 1"/>
    <property type="match status" value="1"/>
</dbReference>
<dbReference type="AlphaFoldDB" id="A0A836GBB0"/>
<accession>A0A836GBB0</accession>
<evidence type="ECO:0000313" key="5">
    <source>
        <dbReference type="EMBL" id="KAG5478797.1"/>
    </source>
</evidence>
<protein>
    <recommendedName>
        <fullName evidence="1">peptidylprolyl isomerase</fullName>
        <ecNumber evidence="1">5.2.1.8</ecNumber>
    </recommendedName>
</protein>
<dbReference type="InterPro" id="IPR044666">
    <property type="entry name" value="Cyclophilin_A-like"/>
</dbReference>
<organism evidence="5 6">
    <name type="scientific">Leishmania enriettii</name>
    <dbReference type="NCBI Taxonomy" id="5663"/>
    <lineage>
        <taxon>Eukaryota</taxon>
        <taxon>Discoba</taxon>
        <taxon>Euglenozoa</taxon>
        <taxon>Kinetoplastea</taxon>
        <taxon>Metakinetoplastina</taxon>
        <taxon>Trypanosomatida</taxon>
        <taxon>Trypanosomatidae</taxon>
        <taxon>Leishmaniinae</taxon>
        <taxon>Leishmania</taxon>
    </lineage>
</organism>
<dbReference type="SUPFAM" id="SSF50891">
    <property type="entry name" value="Cyclophilin-like"/>
    <property type="match status" value="1"/>
</dbReference>
<dbReference type="OrthoDB" id="271386at2759"/>
<dbReference type="PANTHER" id="PTHR45625">
    <property type="entry name" value="PEPTIDYL-PROLYL CIS-TRANS ISOMERASE-RELATED"/>
    <property type="match status" value="1"/>
</dbReference>
<dbReference type="EMBL" id="JAFHKP010000023">
    <property type="protein sequence ID" value="KAG5478797.1"/>
    <property type="molecule type" value="Genomic_DNA"/>
</dbReference>
<dbReference type="Proteomes" id="UP000674179">
    <property type="component" value="Chromosome 23"/>
</dbReference>
<sequence length="192" mass="20718">MEREARVVQLQSTAGALSIELYNNLCADSFWRLANSGQLRRLAFRQLLGGFALLGEVDAVQGHLATASEVDAAAQNMDGISLKHVGAGLLSCRPVVGAVMASRFLITLSPQPNLDKTHVVFGRVYSGIRTVEEISHNQVDADFVMYSPVMIIKCSSAVLLRGSAPQSVTREATRAPCIVESQSRPSIFTSLE</sequence>
<comment type="caution">
    <text evidence="5">The sequence shown here is derived from an EMBL/GenBank/DDBJ whole genome shotgun (WGS) entry which is preliminary data.</text>
</comment>
<keyword evidence="2" id="KW-0697">Rotamase</keyword>
<name>A0A836GBB0_LEIEN</name>
<dbReference type="GO" id="GO:0003755">
    <property type="term" value="F:peptidyl-prolyl cis-trans isomerase activity"/>
    <property type="evidence" value="ECO:0007669"/>
    <property type="project" value="UniProtKB-KW"/>
</dbReference>
<dbReference type="GeneID" id="94172577"/>
<dbReference type="InterPro" id="IPR029000">
    <property type="entry name" value="Cyclophilin-like_dom_sf"/>
</dbReference>
<proteinExistence type="predicted"/>
<keyword evidence="6" id="KW-1185">Reference proteome</keyword>
<feature type="domain" description="PPIase cyclophilin-type" evidence="4">
    <location>
        <begin position="7"/>
        <end position="156"/>
    </location>
</feature>
<dbReference type="EC" id="5.2.1.8" evidence="1"/>
<evidence type="ECO:0000256" key="2">
    <source>
        <dbReference type="ARBA" id="ARBA00023110"/>
    </source>
</evidence>
<dbReference type="Pfam" id="PF00160">
    <property type="entry name" value="Pro_isomerase"/>
    <property type="match status" value="1"/>
</dbReference>
<dbReference type="InterPro" id="IPR002130">
    <property type="entry name" value="Cyclophilin-type_PPIase_dom"/>
</dbReference>
<evidence type="ECO:0000256" key="1">
    <source>
        <dbReference type="ARBA" id="ARBA00013194"/>
    </source>
</evidence>
<evidence type="ECO:0000256" key="3">
    <source>
        <dbReference type="ARBA" id="ARBA00023235"/>
    </source>
</evidence>
<reference evidence="5 6" key="1">
    <citation type="submission" date="2021-02" db="EMBL/GenBank/DDBJ databases">
        <title>Leishmania (Mundinia) enrietti genome sequencing and assembly.</title>
        <authorList>
            <person name="Almutairi H."/>
            <person name="Gatherer D."/>
        </authorList>
    </citation>
    <scope>NUCLEOTIDE SEQUENCE [LARGE SCALE GENOMIC DNA]</scope>
    <source>
        <strain evidence="5">CUR178</strain>
    </source>
</reference>
<dbReference type="GO" id="GO:0071013">
    <property type="term" value="C:catalytic step 2 spliceosome"/>
    <property type="evidence" value="ECO:0007669"/>
    <property type="project" value="TreeGrafter"/>
</dbReference>
<dbReference type="RefSeq" id="XP_067692855.1">
    <property type="nucleotide sequence ID" value="XM_067837067.1"/>
</dbReference>